<dbReference type="EMBL" id="JRNT01000008">
    <property type="protein sequence ID" value="KGF47583.1"/>
    <property type="molecule type" value="Genomic_DNA"/>
</dbReference>
<evidence type="ECO:0000313" key="2">
    <source>
        <dbReference type="Proteomes" id="UP000029628"/>
    </source>
</evidence>
<proteinExistence type="predicted"/>
<dbReference type="AlphaFoldDB" id="A0A096AKE9"/>
<reference evidence="1 2" key="1">
    <citation type="submission" date="2014-07" db="EMBL/GenBank/DDBJ databases">
        <authorList>
            <person name="McCorrison J."/>
            <person name="Sanka R."/>
            <person name="Torralba M."/>
            <person name="Gillis M."/>
            <person name="Haft D.H."/>
            <person name="Methe B."/>
            <person name="Sutton G."/>
            <person name="Nelson K.E."/>
        </authorList>
    </citation>
    <scope>NUCLEOTIDE SEQUENCE [LARGE SCALE GENOMIC DNA]</scope>
    <source>
        <strain evidence="1 2">DNF00314</strain>
    </source>
</reference>
<accession>A0A096AKE9</accession>
<comment type="caution">
    <text evidence="1">The sequence shown here is derived from an EMBL/GenBank/DDBJ whole genome shotgun (WGS) entry which is preliminary data.</text>
</comment>
<protein>
    <submittedName>
        <fullName evidence="1">Uncharacterized protein</fullName>
    </submittedName>
</protein>
<dbReference type="RefSeq" id="WP_038152133.1">
    <property type="nucleotide sequence ID" value="NZ_JRNT01000008.1"/>
</dbReference>
<organism evidence="1 2">
    <name type="scientific">Veillonella montpellierensis DNF00314</name>
    <dbReference type="NCBI Taxonomy" id="1401067"/>
    <lineage>
        <taxon>Bacteria</taxon>
        <taxon>Bacillati</taxon>
        <taxon>Bacillota</taxon>
        <taxon>Negativicutes</taxon>
        <taxon>Veillonellales</taxon>
        <taxon>Veillonellaceae</taxon>
        <taxon>Veillonella</taxon>
    </lineage>
</organism>
<name>A0A096AKE9_9FIRM</name>
<dbReference type="Proteomes" id="UP000029628">
    <property type="component" value="Unassembled WGS sequence"/>
</dbReference>
<dbReference type="eggNOG" id="ENOG50347RJ">
    <property type="taxonomic scope" value="Bacteria"/>
</dbReference>
<sequence>MASDYPAPKAYIELIEKRYNLKVIDSHYILVDTQYDRYNMMLDVQFNDEMAQAFKTKYGQVNSAHHVAWEPCPHTNSIRFHAEIGNNILLLWDTLL</sequence>
<evidence type="ECO:0000313" key="1">
    <source>
        <dbReference type="EMBL" id="KGF47583.1"/>
    </source>
</evidence>
<gene>
    <name evidence="1" type="ORF">HMPREF0872_04115</name>
</gene>
<keyword evidence="2" id="KW-1185">Reference proteome</keyword>